<protein>
    <submittedName>
        <fullName evidence="5">ABC transporter ATP-binding protein</fullName>
    </submittedName>
</protein>
<evidence type="ECO:0000313" key="5">
    <source>
        <dbReference type="EMBL" id="AZI44895.1"/>
    </source>
</evidence>
<keyword evidence="1" id="KW-0813">Transport</keyword>
<dbReference type="Pfam" id="PF12399">
    <property type="entry name" value="BCA_ABC_TP_C"/>
    <property type="match status" value="1"/>
</dbReference>
<dbReference type="Pfam" id="PF00005">
    <property type="entry name" value="ABC_tran"/>
    <property type="match status" value="1"/>
</dbReference>
<dbReference type="InterPro" id="IPR003439">
    <property type="entry name" value="ABC_transporter-like_ATP-bd"/>
</dbReference>
<dbReference type="InterPro" id="IPR032823">
    <property type="entry name" value="BCA_ABC_TP_C"/>
</dbReference>
<dbReference type="RefSeq" id="WP_124874974.1">
    <property type="nucleotide sequence ID" value="NZ_CP034186.1"/>
</dbReference>
<dbReference type="KEGG" id="dph:EHF33_18450"/>
<dbReference type="GO" id="GO:0016887">
    <property type="term" value="F:ATP hydrolysis activity"/>
    <property type="evidence" value="ECO:0007669"/>
    <property type="project" value="InterPro"/>
</dbReference>
<feature type="domain" description="ABC transporter" evidence="4">
    <location>
        <begin position="12"/>
        <end position="260"/>
    </location>
</feature>
<dbReference type="OrthoDB" id="34082at2"/>
<keyword evidence="6" id="KW-1185">Reference proteome</keyword>
<dbReference type="GO" id="GO:0005886">
    <property type="term" value="C:plasma membrane"/>
    <property type="evidence" value="ECO:0007669"/>
    <property type="project" value="TreeGrafter"/>
</dbReference>
<evidence type="ECO:0000256" key="1">
    <source>
        <dbReference type="ARBA" id="ARBA00022448"/>
    </source>
</evidence>
<keyword evidence="2" id="KW-0547">Nucleotide-binding</keyword>
<dbReference type="SUPFAM" id="SSF52540">
    <property type="entry name" value="P-loop containing nucleoside triphosphate hydrolases"/>
    <property type="match status" value="1"/>
</dbReference>
<evidence type="ECO:0000313" key="6">
    <source>
        <dbReference type="Proteomes" id="UP000276417"/>
    </source>
</evidence>
<dbReference type="InterPro" id="IPR027417">
    <property type="entry name" value="P-loop_NTPase"/>
</dbReference>
<proteinExistence type="predicted"/>
<evidence type="ECO:0000259" key="4">
    <source>
        <dbReference type="PROSITE" id="PS50893"/>
    </source>
</evidence>
<dbReference type="GO" id="GO:0005524">
    <property type="term" value="F:ATP binding"/>
    <property type="evidence" value="ECO:0007669"/>
    <property type="project" value="UniProtKB-KW"/>
</dbReference>
<evidence type="ECO:0000256" key="3">
    <source>
        <dbReference type="ARBA" id="ARBA00022840"/>
    </source>
</evidence>
<geneLocation type="plasmid" evidence="5 6">
    <name>unnamed2</name>
</geneLocation>
<dbReference type="PANTHER" id="PTHR45772:SF9">
    <property type="entry name" value="CONSERVED COMPONENT OF ABC TRANSPORTER FOR NATURAL AMINO ACIDS"/>
    <property type="match status" value="1"/>
</dbReference>
<dbReference type="SMART" id="SM00382">
    <property type="entry name" value="AAA"/>
    <property type="match status" value="1"/>
</dbReference>
<evidence type="ECO:0000256" key="2">
    <source>
        <dbReference type="ARBA" id="ARBA00022741"/>
    </source>
</evidence>
<dbReference type="Proteomes" id="UP000276417">
    <property type="component" value="Plasmid unnamed2"/>
</dbReference>
<sequence length="264" mass="28084">MGADLLSAAPLLETRDLAKSFRGLRALRNHAISVREREIVGIIGPNGSGKSTLFNLVTGFLKPTAGAVYLRGQAVTNLPPAQVNRLGIARTFQGTRLFAQLSVLENVLAAAQLRHPSSLPGVLLGLPTARAARQAAENTARELLALTGLEHQANLRAASLPYGDGRRLEIARAMATRPALLMLDEPAAGLNAGETHALAQLIGRLRDRYSVAVIVIEHDMDLVMNLCERVQVLAQGQVIGEGTPAEVQASVRVREAYLGSDDAA</sequence>
<gene>
    <name evidence="5" type="ORF">EHF33_18450</name>
</gene>
<dbReference type="InterPro" id="IPR051120">
    <property type="entry name" value="ABC_AA/LPS_Transport"/>
</dbReference>
<reference evidence="5 6" key="1">
    <citation type="submission" date="2018-11" db="EMBL/GenBank/DDBJ databases">
        <title>Deinococcus shelandsis sp. nov., isolated from South Shetland Islands soil of Antarctica.</title>
        <authorList>
            <person name="Tian J."/>
        </authorList>
    </citation>
    <scope>NUCLEOTIDE SEQUENCE [LARGE SCALE GENOMIC DNA]</scope>
    <source>
        <strain evidence="5 6">S14-83T</strain>
        <plasmid evidence="5 6">unnamed2</plasmid>
    </source>
</reference>
<keyword evidence="3 5" id="KW-0067">ATP-binding</keyword>
<dbReference type="PROSITE" id="PS50893">
    <property type="entry name" value="ABC_TRANSPORTER_2"/>
    <property type="match status" value="1"/>
</dbReference>
<dbReference type="EMBL" id="CP034186">
    <property type="protein sequence ID" value="AZI44895.1"/>
    <property type="molecule type" value="Genomic_DNA"/>
</dbReference>
<name>A0A3G8YJ01_9DEIO</name>
<accession>A0A3G8YJ01</accession>
<dbReference type="Gene3D" id="3.40.50.300">
    <property type="entry name" value="P-loop containing nucleotide triphosphate hydrolases"/>
    <property type="match status" value="1"/>
</dbReference>
<dbReference type="InterPro" id="IPR003593">
    <property type="entry name" value="AAA+_ATPase"/>
</dbReference>
<dbReference type="FunFam" id="3.40.50.300:FF:000421">
    <property type="entry name" value="Branched-chain amino acid ABC transporter ATP-binding protein"/>
    <property type="match status" value="1"/>
</dbReference>
<dbReference type="PANTHER" id="PTHR45772">
    <property type="entry name" value="CONSERVED COMPONENT OF ABC TRANSPORTER FOR NATURAL AMINO ACIDS-RELATED"/>
    <property type="match status" value="1"/>
</dbReference>
<keyword evidence="5" id="KW-0614">Plasmid</keyword>
<dbReference type="AlphaFoldDB" id="A0A3G8YJ01"/>
<dbReference type="CDD" id="cd03219">
    <property type="entry name" value="ABC_Mj1267_LivG_branched"/>
    <property type="match status" value="1"/>
</dbReference>
<organism evidence="5 6">
    <name type="scientific">Deinococcus psychrotolerans</name>
    <dbReference type="NCBI Taxonomy" id="2489213"/>
    <lineage>
        <taxon>Bacteria</taxon>
        <taxon>Thermotogati</taxon>
        <taxon>Deinococcota</taxon>
        <taxon>Deinococci</taxon>
        <taxon>Deinococcales</taxon>
        <taxon>Deinococcaceae</taxon>
        <taxon>Deinococcus</taxon>
    </lineage>
</organism>